<keyword evidence="1" id="KW-0812">Transmembrane</keyword>
<reference evidence="3 4" key="1">
    <citation type="submission" date="2023-12" db="EMBL/GenBank/DDBJ databases">
        <title>Amycolatopsis sp. V23-08.</title>
        <authorList>
            <person name="Somphong A."/>
        </authorList>
    </citation>
    <scope>NUCLEOTIDE SEQUENCE [LARGE SCALE GENOMIC DNA]</scope>
    <source>
        <strain evidence="3 4">V23-08</strain>
    </source>
</reference>
<dbReference type="InterPro" id="IPR040690">
    <property type="entry name" value="FtsX_ECD"/>
</dbReference>
<protein>
    <submittedName>
        <fullName evidence="3">Permease-like cell division protein FtsX</fullName>
    </submittedName>
</protein>
<evidence type="ECO:0000256" key="1">
    <source>
        <dbReference type="SAM" id="Phobius"/>
    </source>
</evidence>
<keyword evidence="1" id="KW-0472">Membrane</keyword>
<sequence>MAENPRSLVRIVVPVVVVALAAGVGLAFFVATLLRPPDLPVDTNPVPLAGHNLCASVAVYFRSDDEMRAAAETFHGDPKARRVFVQTKAEAYARFKEIFKDQAELLQATRPDDLPASVSLLAVPGTDLDAWARELHARFTHADQVRVSDLNATAAQLKLTAPPPKCPREGEY</sequence>
<evidence type="ECO:0000313" key="3">
    <source>
        <dbReference type="EMBL" id="MEA5366009.1"/>
    </source>
</evidence>
<evidence type="ECO:0000259" key="2">
    <source>
        <dbReference type="Pfam" id="PF18075"/>
    </source>
</evidence>
<dbReference type="Pfam" id="PF18075">
    <property type="entry name" value="FtsX_ECD"/>
    <property type="match status" value="1"/>
</dbReference>
<dbReference type="EMBL" id="JAYFSI010000014">
    <property type="protein sequence ID" value="MEA5366009.1"/>
    <property type="molecule type" value="Genomic_DNA"/>
</dbReference>
<gene>
    <name evidence="3" type="ORF">VA596_41230</name>
</gene>
<feature type="transmembrane region" description="Helical" evidence="1">
    <location>
        <begin position="12"/>
        <end position="34"/>
    </location>
</feature>
<dbReference type="RefSeq" id="WP_323334957.1">
    <property type="nucleotide sequence ID" value="NZ_JAYFSI010000014.1"/>
</dbReference>
<keyword evidence="1" id="KW-1133">Transmembrane helix</keyword>
<evidence type="ECO:0000313" key="4">
    <source>
        <dbReference type="Proteomes" id="UP001304298"/>
    </source>
</evidence>
<proteinExistence type="predicted"/>
<keyword evidence="4" id="KW-1185">Reference proteome</keyword>
<feature type="domain" description="FtsX extracellular" evidence="2">
    <location>
        <begin position="57"/>
        <end position="136"/>
    </location>
</feature>
<dbReference type="Gene3D" id="3.30.70.3040">
    <property type="match status" value="1"/>
</dbReference>
<comment type="caution">
    <text evidence="3">The sequence shown here is derived from an EMBL/GenBank/DDBJ whole genome shotgun (WGS) entry which is preliminary data.</text>
</comment>
<organism evidence="3 4">
    <name type="scientific">Amycolatopsis heterodermiae</name>
    <dbReference type="NCBI Taxonomy" id="3110235"/>
    <lineage>
        <taxon>Bacteria</taxon>
        <taxon>Bacillati</taxon>
        <taxon>Actinomycetota</taxon>
        <taxon>Actinomycetes</taxon>
        <taxon>Pseudonocardiales</taxon>
        <taxon>Pseudonocardiaceae</taxon>
        <taxon>Amycolatopsis</taxon>
    </lineage>
</organism>
<accession>A0ABU5RKB2</accession>
<dbReference type="Proteomes" id="UP001304298">
    <property type="component" value="Unassembled WGS sequence"/>
</dbReference>
<name>A0ABU5RKB2_9PSEU</name>